<dbReference type="Pfam" id="PF14111">
    <property type="entry name" value="DUF4283"/>
    <property type="match status" value="1"/>
</dbReference>
<dbReference type="InterPro" id="IPR025558">
    <property type="entry name" value="DUF4283"/>
</dbReference>
<dbReference type="InterPro" id="IPR025836">
    <property type="entry name" value="Zn_knuckle_CX2CX4HX4C"/>
</dbReference>
<protein>
    <recommendedName>
        <fullName evidence="6">DUF4283 domain-containing protein</fullName>
    </recommendedName>
</protein>
<dbReference type="AlphaFoldDB" id="A0A397XJA2"/>
<gene>
    <name evidence="4" type="ORF">BRARA_J00813</name>
</gene>
<organism evidence="4 5">
    <name type="scientific">Brassica campestris</name>
    <name type="common">Field mustard</name>
    <dbReference type="NCBI Taxonomy" id="3711"/>
    <lineage>
        <taxon>Eukaryota</taxon>
        <taxon>Viridiplantae</taxon>
        <taxon>Streptophyta</taxon>
        <taxon>Embryophyta</taxon>
        <taxon>Tracheophyta</taxon>
        <taxon>Spermatophyta</taxon>
        <taxon>Magnoliopsida</taxon>
        <taxon>eudicotyledons</taxon>
        <taxon>Gunneridae</taxon>
        <taxon>Pentapetalae</taxon>
        <taxon>rosids</taxon>
        <taxon>malvids</taxon>
        <taxon>Brassicales</taxon>
        <taxon>Brassicaceae</taxon>
        <taxon>Brassiceae</taxon>
        <taxon>Brassica</taxon>
    </lineage>
</organism>
<reference evidence="4 5" key="1">
    <citation type="submission" date="2018-06" db="EMBL/GenBank/DDBJ databases">
        <title>WGS assembly of Brassica rapa FPsc.</title>
        <authorList>
            <person name="Bowman J."/>
            <person name="Kohchi T."/>
            <person name="Yamato K."/>
            <person name="Jenkins J."/>
            <person name="Shu S."/>
            <person name="Ishizaki K."/>
            <person name="Yamaoka S."/>
            <person name="Nishihama R."/>
            <person name="Nakamura Y."/>
            <person name="Berger F."/>
            <person name="Adam C."/>
            <person name="Aki S."/>
            <person name="Althoff F."/>
            <person name="Araki T."/>
            <person name="Arteaga-Vazquez M."/>
            <person name="Balasubrmanian S."/>
            <person name="Bauer D."/>
            <person name="Boehm C."/>
            <person name="Briginshaw L."/>
            <person name="Caballero-Perez J."/>
            <person name="Catarino B."/>
            <person name="Chen F."/>
            <person name="Chiyoda S."/>
            <person name="Chovatia M."/>
            <person name="Davies K."/>
            <person name="Delmans M."/>
            <person name="Demura T."/>
            <person name="Dierschke T."/>
            <person name="Dolan L."/>
            <person name="Dorantes-Acosta A."/>
            <person name="Eklund D."/>
            <person name="Florent S."/>
            <person name="Flores-Sandoval E."/>
            <person name="Fujiyama A."/>
            <person name="Fukuzawa H."/>
            <person name="Galik B."/>
            <person name="Grimanelli D."/>
            <person name="Grimwood J."/>
            <person name="Grossniklaus U."/>
            <person name="Hamada T."/>
            <person name="Haseloff J."/>
            <person name="Hetherington A."/>
            <person name="Higo A."/>
            <person name="Hirakawa Y."/>
            <person name="Hundley H."/>
            <person name="Ikeda Y."/>
            <person name="Inoue K."/>
            <person name="Inoue S."/>
            <person name="Ishida S."/>
            <person name="Jia Q."/>
            <person name="Kakita M."/>
            <person name="Kanazawa T."/>
            <person name="Kawai Y."/>
            <person name="Kawashima T."/>
            <person name="Kennedy M."/>
            <person name="Kinose K."/>
            <person name="Kinoshita T."/>
            <person name="Kohara Y."/>
            <person name="Koide E."/>
            <person name="Komatsu K."/>
            <person name="Kopischke S."/>
            <person name="Kubo M."/>
            <person name="Kyozuka J."/>
            <person name="Lagercrantz U."/>
            <person name="Lin S."/>
            <person name="Lindquist E."/>
            <person name="Lipzen A."/>
            <person name="Lu C."/>
            <person name="Luna E."/>
            <person name="Martienssen R."/>
            <person name="Minamino N."/>
            <person name="Mizutani M."/>
            <person name="Mizutani M."/>
            <person name="Mochizuki N."/>
            <person name="Monte I."/>
            <person name="Mosher R."/>
            <person name="Nagasaki H."/>
            <person name="Nakagami H."/>
            <person name="Naramoto S."/>
            <person name="Nishitani K."/>
            <person name="Ohtani M."/>
            <person name="Okamoto T."/>
            <person name="Okumura M."/>
            <person name="Phillips J."/>
            <person name="Pollak B."/>
            <person name="Reinders A."/>
            <person name="Roevekamp M."/>
            <person name="Sano R."/>
            <person name="Sawa S."/>
            <person name="Schmid M."/>
            <person name="Shirakawa M."/>
            <person name="Solano R."/>
            <person name="Spunde A."/>
            <person name="Suetsugu N."/>
            <person name="Sugano S."/>
            <person name="Sugiyama A."/>
            <person name="Sun R."/>
            <person name="Suzuki Y."/>
            <person name="Takenaka M."/>
            <person name="Takezawa D."/>
            <person name="Tomogane H."/>
            <person name="Tsuzuki M."/>
            <person name="Ueda T."/>
            <person name="Umeda M."/>
            <person name="Ward J."/>
            <person name="Watanabe Y."/>
            <person name="Yazaki K."/>
            <person name="Yokoyama R."/>
            <person name="Yoshitake Y."/>
            <person name="Yotsui I."/>
            <person name="Zachgo S."/>
            <person name="Schmutz J."/>
        </authorList>
    </citation>
    <scope>NUCLEOTIDE SEQUENCE [LARGE SCALE GENOMIC DNA]</scope>
    <source>
        <strain evidence="5">cv. B-3</strain>
    </source>
</reference>
<proteinExistence type="predicted"/>
<dbReference type="EMBL" id="CM010637">
    <property type="protein sequence ID" value="RID40797.1"/>
    <property type="molecule type" value="Genomic_DNA"/>
</dbReference>
<dbReference type="PANTHER" id="PTHR31286:SF162">
    <property type="entry name" value="DUF4283 DOMAIN-CONTAINING PROTEIN-RELATED"/>
    <property type="match status" value="1"/>
</dbReference>
<dbReference type="Pfam" id="PF14392">
    <property type="entry name" value="zf-CCHC_4"/>
    <property type="match status" value="1"/>
</dbReference>
<evidence type="ECO:0000313" key="5">
    <source>
        <dbReference type="Proteomes" id="UP000264353"/>
    </source>
</evidence>
<evidence type="ECO:0008006" key="6">
    <source>
        <dbReference type="Google" id="ProtNLM"/>
    </source>
</evidence>
<feature type="region of interest" description="Disordered" evidence="1">
    <location>
        <begin position="195"/>
        <end position="249"/>
    </location>
</feature>
<dbReference type="InterPro" id="IPR040256">
    <property type="entry name" value="At4g02000-like"/>
</dbReference>
<feature type="domain" description="DUF4283" evidence="2">
    <location>
        <begin position="28"/>
        <end position="107"/>
    </location>
</feature>
<feature type="domain" description="Zinc knuckle CX2CX4HX4C" evidence="3">
    <location>
        <begin position="149"/>
        <end position="192"/>
    </location>
</feature>
<sequence length="373" mass="42669">MQNISLGIEDEPVALTPSVGVQVATINRFSLVVVPINPRKQNHRAMINQFPRVWGVDSVVGCIIAANHIQFIFQSEEAMLSVLRRSPWSFAEWMVFVHRWYPNIDSEELKIIPLCYVGEILAPEFYVDFDENYTRVDFVRVQLLWNGDNPLRFQRNFQFSADVNTLLSFKYKRLRSFFQACGHLSHERHDCPLGFDDDQLPAASDDDNDDDGDDADGDDDVGSDPHENAGDANTEGYLGEAPSDDNFQEQSEKYLKRKRFWRLAPMAEVHTKFDRRMGTERTLRKYNFIENIMAGSSSQVSPLDMEGQVEEDKDDDDDHIILEIEEHRGAGSIFGQYVSFIGINNLFLSLVEELDVSQIVYPGNSSALKWSRP</sequence>
<feature type="compositionally biased region" description="Acidic residues" evidence="1">
    <location>
        <begin position="195"/>
        <end position="222"/>
    </location>
</feature>
<evidence type="ECO:0000259" key="2">
    <source>
        <dbReference type="Pfam" id="PF14111"/>
    </source>
</evidence>
<dbReference type="PANTHER" id="PTHR31286">
    <property type="entry name" value="GLYCINE-RICH CELL WALL STRUCTURAL PROTEIN 1.8-LIKE"/>
    <property type="match status" value="1"/>
</dbReference>
<name>A0A397XJA2_BRACM</name>
<evidence type="ECO:0000256" key="1">
    <source>
        <dbReference type="SAM" id="MobiDB-lite"/>
    </source>
</evidence>
<evidence type="ECO:0000313" key="4">
    <source>
        <dbReference type="EMBL" id="RID40797.1"/>
    </source>
</evidence>
<dbReference type="Proteomes" id="UP000264353">
    <property type="component" value="Chromosome A10"/>
</dbReference>
<evidence type="ECO:0000259" key="3">
    <source>
        <dbReference type="Pfam" id="PF14392"/>
    </source>
</evidence>
<accession>A0A397XJA2</accession>